<keyword evidence="2" id="KW-0238">DNA-binding</keyword>
<evidence type="ECO:0000313" key="6">
    <source>
        <dbReference type="Proteomes" id="UP000095544"/>
    </source>
</evidence>
<gene>
    <name evidence="5" type="primary">gerE</name>
    <name evidence="5" type="ORF">ERS852491_04468</name>
</gene>
<reference evidence="5 6" key="1">
    <citation type="submission" date="2015-09" db="EMBL/GenBank/DDBJ databases">
        <authorList>
            <consortium name="Pathogen Informatics"/>
        </authorList>
    </citation>
    <scope>NUCLEOTIDE SEQUENCE [LARGE SCALE GENOMIC DNA]</scope>
    <source>
        <strain evidence="5 6">2789STDY5834876</strain>
    </source>
</reference>
<dbReference type="CDD" id="cd06170">
    <property type="entry name" value="LuxR_C_like"/>
    <property type="match status" value="1"/>
</dbReference>
<sequence length="198" mass="22582">MFLIAHNQIMLPKRYFSDIVPAVEELSNTVGAVFLNKLILDENNRPVEFNQAVFSEKPLTRIVTMHFQNGDMFDQFWDARERQDLWLIGKNYAYFCDTIMETGSTEASRIIKPIPEKESDMEILKGHGLTEREAEVMYWLCQGKSNGDIAYILNLSVSTVKKHLSNIFDSMGVRSRSAAVALALEMVGSQKSKIHLVF</sequence>
<dbReference type="InterPro" id="IPR000792">
    <property type="entry name" value="Tscrpt_reg_LuxR_C"/>
</dbReference>
<evidence type="ECO:0000259" key="4">
    <source>
        <dbReference type="PROSITE" id="PS50043"/>
    </source>
</evidence>
<dbReference type="InterPro" id="IPR016032">
    <property type="entry name" value="Sig_transdc_resp-reg_C-effctor"/>
</dbReference>
<dbReference type="Proteomes" id="UP000095544">
    <property type="component" value="Unassembled WGS sequence"/>
</dbReference>
<dbReference type="PANTHER" id="PTHR44688:SF16">
    <property type="entry name" value="DNA-BINDING TRANSCRIPTIONAL ACTIVATOR DEVR_DOSR"/>
    <property type="match status" value="1"/>
</dbReference>
<dbReference type="EMBL" id="CYZU01000063">
    <property type="protein sequence ID" value="CUP17677.1"/>
    <property type="molecule type" value="Genomic_DNA"/>
</dbReference>
<dbReference type="GO" id="GO:0006355">
    <property type="term" value="P:regulation of DNA-templated transcription"/>
    <property type="evidence" value="ECO:0007669"/>
    <property type="project" value="InterPro"/>
</dbReference>
<dbReference type="RefSeq" id="WP_050640904.1">
    <property type="nucleotide sequence ID" value="NZ_CABKUE010000009.1"/>
</dbReference>
<dbReference type="OrthoDB" id="1662986at2"/>
<dbReference type="InterPro" id="IPR036388">
    <property type="entry name" value="WH-like_DNA-bd_sf"/>
</dbReference>
<dbReference type="GO" id="GO:0003677">
    <property type="term" value="F:DNA binding"/>
    <property type="evidence" value="ECO:0007669"/>
    <property type="project" value="UniProtKB-KW"/>
</dbReference>
<accession>A0A174L5E4</accession>
<dbReference type="STRING" id="39482.ERS852491_04468"/>
<dbReference type="Gene3D" id="1.10.10.10">
    <property type="entry name" value="Winged helix-like DNA-binding domain superfamily/Winged helix DNA-binding domain"/>
    <property type="match status" value="1"/>
</dbReference>
<evidence type="ECO:0000256" key="3">
    <source>
        <dbReference type="ARBA" id="ARBA00023163"/>
    </source>
</evidence>
<feature type="domain" description="HTH luxR-type" evidence="4">
    <location>
        <begin position="122"/>
        <end position="187"/>
    </location>
</feature>
<protein>
    <submittedName>
        <fullName evidence="5">Spore germination protein gerE</fullName>
    </submittedName>
</protein>
<dbReference type="Pfam" id="PF00196">
    <property type="entry name" value="GerE"/>
    <property type="match status" value="1"/>
</dbReference>
<dbReference type="PANTHER" id="PTHR44688">
    <property type="entry name" value="DNA-BINDING TRANSCRIPTIONAL ACTIVATOR DEVR_DOSR"/>
    <property type="match status" value="1"/>
</dbReference>
<dbReference type="SUPFAM" id="SSF46894">
    <property type="entry name" value="C-terminal effector domain of the bipartite response regulators"/>
    <property type="match status" value="1"/>
</dbReference>
<name>A0A174L5E4_9FIRM</name>
<evidence type="ECO:0000256" key="1">
    <source>
        <dbReference type="ARBA" id="ARBA00023015"/>
    </source>
</evidence>
<dbReference type="SMART" id="SM00421">
    <property type="entry name" value="HTH_LUXR"/>
    <property type="match status" value="1"/>
</dbReference>
<proteinExistence type="predicted"/>
<keyword evidence="3" id="KW-0804">Transcription</keyword>
<organism evidence="5 6">
    <name type="scientific">Faecalicatena contorta</name>
    <dbReference type="NCBI Taxonomy" id="39482"/>
    <lineage>
        <taxon>Bacteria</taxon>
        <taxon>Bacillati</taxon>
        <taxon>Bacillota</taxon>
        <taxon>Clostridia</taxon>
        <taxon>Lachnospirales</taxon>
        <taxon>Lachnospiraceae</taxon>
        <taxon>Faecalicatena</taxon>
    </lineage>
</organism>
<keyword evidence="1" id="KW-0805">Transcription regulation</keyword>
<dbReference type="PROSITE" id="PS50043">
    <property type="entry name" value="HTH_LUXR_2"/>
    <property type="match status" value="1"/>
</dbReference>
<dbReference type="PRINTS" id="PR00038">
    <property type="entry name" value="HTHLUXR"/>
</dbReference>
<evidence type="ECO:0000256" key="2">
    <source>
        <dbReference type="ARBA" id="ARBA00023125"/>
    </source>
</evidence>
<dbReference type="AlphaFoldDB" id="A0A174L5E4"/>
<evidence type="ECO:0000313" key="5">
    <source>
        <dbReference type="EMBL" id="CUP17677.1"/>
    </source>
</evidence>